<sequence length="83" mass="9072">MFRNGSVINDMMLSFDRTSVPHHTEIANVLINASLIVIGFDIEGSSISVDGIVLGKSRERQRRGRLTELKRSTSAALTSSDVP</sequence>
<organism evidence="2 3">
    <name type="scientific">Takifugu flavidus</name>
    <name type="common">sansaifugu</name>
    <dbReference type="NCBI Taxonomy" id="433684"/>
    <lineage>
        <taxon>Eukaryota</taxon>
        <taxon>Metazoa</taxon>
        <taxon>Chordata</taxon>
        <taxon>Craniata</taxon>
        <taxon>Vertebrata</taxon>
        <taxon>Euteleostomi</taxon>
        <taxon>Actinopterygii</taxon>
        <taxon>Neopterygii</taxon>
        <taxon>Teleostei</taxon>
        <taxon>Neoteleostei</taxon>
        <taxon>Acanthomorphata</taxon>
        <taxon>Eupercaria</taxon>
        <taxon>Tetraodontiformes</taxon>
        <taxon>Tetradontoidea</taxon>
        <taxon>Tetraodontidae</taxon>
        <taxon>Takifugu</taxon>
    </lineage>
</organism>
<reference evidence="2 3" key="1">
    <citation type="submission" date="2019-04" db="EMBL/GenBank/DDBJ databases">
        <title>Chromosome genome assembly for Takifugu flavidus.</title>
        <authorList>
            <person name="Xiao S."/>
        </authorList>
    </citation>
    <scope>NUCLEOTIDE SEQUENCE [LARGE SCALE GENOMIC DNA]</scope>
    <source>
        <strain evidence="2">HTHZ2018</strain>
        <tissue evidence="2">Muscle</tissue>
    </source>
</reference>
<evidence type="ECO:0000256" key="1">
    <source>
        <dbReference type="SAM" id="MobiDB-lite"/>
    </source>
</evidence>
<comment type="caution">
    <text evidence="2">The sequence shown here is derived from an EMBL/GenBank/DDBJ whole genome shotgun (WGS) entry which is preliminary data.</text>
</comment>
<accession>A0A5C6N8K4</accession>
<protein>
    <submittedName>
        <fullName evidence="2">Uncharacterized protein</fullName>
    </submittedName>
</protein>
<evidence type="ECO:0000313" key="3">
    <source>
        <dbReference type="Proteomes" id="UP000324091"/>
    </source>
</evidence>
<dbReference type="Proteomes" id="UP000324091">
    <property type="component" value="Chromosome 3"/>
</dbReference>
<feature type="region of interest" description="Disordered" evidence="1">
    <location>
        <begin position="63"/>
        <end position="83"/>
    </location>
</feature>
<proteinExistence type="predicted"/>
<keyword evidence="3" id="KW-1185">Reference proteome</keyword>
<name>A0A5C6N8K4_9TELE</name>
<feature type="compositionally biased region" description="Polar residues" evidence="1">
    <location>
        <begin position="72"/>
        <end position="83"/>
    </location>
</feature>
<gene>
    <name evidence="2" type="ORF">D4764_03G0001160</name>
</gene>
<evidence type="ECO:0000313" key="2">
    <source>
        <dbReference type="EMBL" id="TWW63108.1"/>
    </source>
</evidence>
<dbReference type="EMBL" id="RHFK02000016">
    <property type="protein sequence ID" value="TWW63108.1"/>
    <property type="molecule type" value="Genomic_DNA"/>
</dbReference>
<dbReference type="AlphaFoldDB" id="A0A5C6N8K4"/>